<gene>
    <name evidence="7" type="ORF">C3B61_15735</name>
</gene>
<dbReference type="Proteomes" id="UP000237340">
    <property type="component" value="Unassembled WGS sequence"/>
</dbReference>
<dbReference type="GO" id="GO:0009307">
    <property type="term" value="P:DNA restriction-modification system"/>
    <property type="evidence" value="ECO:0007669"/>
    <property type="project" value="InterPro"/>
</dbReference>
<dbReference type="GO" id="GO:0006298">
    <property type="term" value="P:mismatch repair"/>
    <property type="evidence" value="ECO:0007669"/>
    <property type="project" value="TreeGrafter"/>
</dbReference>
<accession>A0A2S3Z9U2</accession>
<dbReference type="EC" id="2.1.1.72" evidence="2"/>
<reference evidence="7 8" key="1">
    <citation type="submission" date="2018-01" db="EMBL/GenBank/DDBJ databases">
        <title>Cryobacterium sp. nov., from glaciers in China.</title>
        <authorList>
            <person name="Liu Q."/>
            <person name="Xin Y.-H."/>
        </authorList>
    </citation>
    <scope>NUCLEOTIDE SEQUENCE [LARGE SCALE GENOMIC DNA]</scope>
    <source>
        <strain evidence="7 8">TMN-42</strain>
    </source>
</reference>
<evidence type="ECO:0000256" key="2">
    <source>
        <dbReference type="ARBA" id="ARBA00011900"/>
    </source>
</evidence>
<comment type="catalytic activity">
    <reaction evidence="6">
        <text>a 2'-deoxyadenosine in DNA + S-adenosyl-L-methionine = an N(6)-methyl-2'-deoxyadenosine in DNA + S-adenosyl-L-homocysteine + H(+)</text>
        <dbReference type="Rhea" id="RHEA:15197"/>
        <dbReference type="Rhea" id="RHEA-COMP:12418"/>
        <dbReference type="Rhea" id="RHEA-COMP:12419"/>
        <dbReference type="ChEBI" id="CHEBI:15378"/>
        <dbReference type="ChEBI" id="CHEBI:57856"/>
        <dbReference type="ChEBI" id="CHEBI:59789"/>
        <dbReference type="ChEBI" id="CHEBI:90615"/>
        <dbReference type="ChEBI" id="CHEBI:90616"/>
        <dbReference type="EC" id="2.1.1.72"/>
    </reaction>
</comment>
<dbReference type="GO" id="GO:0009007">
    <property type="term" value="F:site-specific DNA-methyltransferase (adenine-specific) activity"/>
    <property type="evidence" value="ECO:0007669"/>
    <property type="project" value="UniProtKB-EC"/>
</dbReference>
<keyword evidence="4 7" id="KW-0808">Transferase</keyword>
<keyword evidence="8" id="KW-1185">Reference proteome</keyword>
<dbReference type="InterPro" id="IPR023095">
    <property type="entry name" value="Ade_MeTrfase_dom_2"/>
</dbReference>
<evidence type="ECO:0000256" key="4">
    <source>
        <dbReference type="ARBA" id="ARBA00022679"/>
    </source>
</evidence>
<evidence type="ECO:0000256" key="1">
    <source>
        <dbReference type="ARBA" id="ARBA00006594"/>
    </source>
</evidence>
<evidence type="ECO:0000313" key="8">
    <source>
        <dbReference type="Proteomes" id="UP000237340"/>
    </source>
</evidence>
<dbReference type="InterPro" id="IPR012263">
    <property type="entry name" value="M_m6A_EcoRV"/>
</dbReference>
<dbReference type="PANTHER" id="PTHR30481">
    <property type="entry name" value="DNA ADENINE METHYLASE"/>
    <property type="match status" value="1"/>
</dbReference>
<dbReference type="InterPro" id="IPR029063">
    <property type="entry name" value="SAM-dependent_MTases_sf"/>
</dbReference>
<dbReference type="GO" id="GO:0032259">
    <property type="term" value="P:methylation"/>
    <property type="evidence" value="ECO:0007669"/>
    <property type="project" value="UniProtKB-KW"/>
</dbReference>
<dbReference type="Gene3D" id="1.10.1020.10">
    <property type="entry name" value="Adenine-specific Methyltransferase, Domain 2"/>
    <property type="match status" value="1"/>
</dbReference>
<comment type="caution">
    <text evidence="7">The sequence shown here is derived from an EMBL/GenBank/DDBJ whole genome shotgun (WGS) entry which is preliminary data.</text>
</comment>
<sequence length="300" mass="33192">METPLAILATRRYGTLSPLRYPGGKAALAGLFADVILELGLEGATYVEPYAGGAGAGVALLREGIVDELVINDFDPAVHAFWHSVVEQNAELLRLIEMTPVTVPEWRRQREIYRERNTSDLLALGFAFFYLNRTNRSGVLTGGVIGGLQQTGTYKIDARYNKETLRSRVAALGTLGAQITVRGDDGRTAIRDYAGDPNVFMYIDPPYVQAGSQLYLNAFDARDHTNLSVVVRNVISAHWLMTYDVDPLIEHLYRGFYMQQYELNYSARHPGRASELMITSRSVEAALARSSAVRPVESAS</sequence>
<dbReference type="PANTHER" id="PTHR30481:SF2">
    <property type="entry name" value="SITE-SPECIFIC DNA-METHYLTRANSFERASE (ADENINE-SPECIFIC)"/>
    <property type="match status" value="1"/>
</dbReference>
<evidence type="ECO:0000256" key="6">
    <source>
        <dbReference type="ARBA" id="ARBA00047942"/>
    </source>
</evidence>
<evidence type="ECO:0000256" key="5">
    <source>
        <dbReference type="ARBA" id="ARBA00022691"/>
    </source>
</evidence>
<dbReference type="SUPFAM" id="SSF53335">
    <property type="entry name" value="S-adenosyl-L-methionine-dependent methyltransferases"/>
    <property type="match status" value="1"/>
</dbReference>
<proteinExistence type="inferred from homology"/>
<dbReference type="RefSeq" id="WP_103461519.1">
    <property type="nucleotide sequence ID" value="NZ_PPXD01000026.1"/>
</dbReference>
<keyword evidence="5" id="KW-0949">S-adenosyl-L-methionine</keyword>
<dbReference type="PRINTS" id="PR00505">
    <property type="entry name" value="D12N6MTFRASE"/>
</dbReference>
<dbReference type="AlphaFoldDB" id="A0A2S3Z9U2"/>
<protein>
    <recommendedName>
        <fullName evidence="2">site-specific DNA-methyltransferase (adenine-specific)</fullName>
        <ecNumber evidence="2">2.1.1.72</ecNumber>
    </recommendedName>
</protein>
<evidence type="ECO:0000256" key="3">
    <source>
        <dbReference type="ARBA" id="ARBA00022603"/>
    </source>
</evidence>
<dbReference type="PIRSF" id="PIRSF000398">
    <property type="entry name" value="M_m6A_EcoRV"/>
    <property type="match status" value="1"/>
</dbReference>
<dbReference type="Gene3D" id="3.40.50.150">
    <property type="entry name" value="Vaccinia Virus protein VP39"/>
    <property type="match status" value="1"/>
</dbReference>
<organism evidence="7 8">
    <name type="scientific">Cryobacterium zongtaii</name>
    <dbReference type="NCBI Taxonomy" id="1259217"/>
    <lineage>
        <taxon>Bacteria</taxon>
        <taxon>Bacillati</taxon>
        <taxon>Actinomycetota</taxon>
        <taxon>Actinomycetes</taxon>
        <taxon>Micrococcales</taxon>
        <taxon>Microbacteriaceae</taxon>
        <taxon>Cryobacterium</taxon>
    </lineage>
</organism>
<dbReference type="GO" id="GO:1904047">
    <property type="term" value="F:S-adenosyl-L-methionine binding"/>
    <property type="evidence" value="ECO:0007669"/>
    <property type="project" value="TreeGrafter"/>
</dbReference>
<comment type="similarity">
    <text evidence="1">Belongs to the N(4)/N(6)-methyltransferase family.</text>
</comment>
<dbReference type="InterPro" id="IPR012327">
    <property type="entry name" value="MeTrfase_D12"/>
</dbReference>
<dbReference type="EMBL" id="PPXD01000026">
    <property type="protein sequence ID" value="POH62329.1"/>
    <property type="molecule type" value="Genomic_DNA"/>
</dbReference>
<evidence type="ECO:0000313" key="7">
    <source>
        <dbReference type="EMBL" id="POH62329.1"/>
    </source>
</evidence>
<keyword evidence="3 7" id="KW-0489">Methyltransferase</keyword>
<name>A0A2S3Z9U2_9MICO</name>
<dbReference type="Pfam" id="PF02086">
    <property type="entry name" value="MethyltransfD12"/>
    <property type="match status" value="1"/>
</dbReference>
<dbReference type="GO" id="GO:0043565">
    <property type="term" value="F:sequence-specific DNA binding"/>
    <property type="evidence" value="ECO:0007669"/>
    <property type="project" value="TreeGrafter"/>
</dbReference>